<feature type="domain" description="HTH hxlR-type" evidence="4">
    <location>
        <begin position="8"/>
        <end position="103"/>
    </location>
</feature>
<dbReference type="Gene3D" id="1.10.10.10">
    <property type="entry name" value="Winged helix-like DNA-binding domain superfamily/Winged helix DNA-binding domain"/>
    <property type="match status" value="1"/>
</dbReference>
<dbReference type="PANTHER" id="PTHR33204">
    <property type="entry name" value="TRANSCRIPTIONAL REGULATOR, MARR FAMILY"/>
    <property type="match status" value="1"/>
</dbReference>
<dbReference type="InterPro" id="IPR002577">
    <property type="entry name" value="HTH_HxlR"/>
</dbReference>
<dbReference type="GO" id="GO:0003677">
    <property type="term" value="F:DNA binding"/>
    <property type="evidence" value="ECO:0007669"/>
    <property type="project" value="UniProtKB-KW"/>
</dbReference>
<dbReference type="SUPFAM" id="SSF55718">
    <property type="entry name" value="SCP-like"/>
    <property type="match status" value="1"/>
</dbReference>
<keyword evidence="1" id="KW-0805">Transcription regulation</keyword>
<evidence type="ECO:0000259" key="4">
    <source>
        <dbReference type="PROSITE" id="PS51118"/>
    </source>
</evidence>
<dbReference type="InterPro" id="IPR011991">
    <property type="entry name" value="ArsR-like_HTH"/>
</dbReference>
<dbReference type="InterPro" id="IPR036390">
    <property type="entry name" value="WH_DNA-bd_sf"/>
</dbReference>
<evidence type="ECO:0000256" key="2">
    <source>
        <dbReference type="ARBA" id="ARBA00023125"/>
    </source>
</evidence>
<gene>
    <name evidence="5" type="ORF">SAMN05421684_0509</name>
</gene>
<dbReference type="PROSITE" id="PS51118">
    <property type="entry name" value="HTH_HXLR"/>
    <property type="match status" value="1"/>
</dbReference>
<dbReference type="PANTHER" id="PTHR33204:SF18">
    <property type="entry name" value="TRANSCRIPTIONAL REGULATORY PROTEIN"/>
    <property type="match status" value="1"/>
</dbReference>
<dbReference type="RefSeq" id="WP_090786592.1">
    <property type="nucleotide sequence ID" value="NZ_BOND01000030.1"/>
</dbReference>
<evidence type="ECO:0000313" key="6">
    <source>
        <dbReference type="Proteomes" id="UP000199632"/>
    </source>
</evidence>
<dbReference type="CDD" id="cd00090">
    <property type="entry name" value="HTH_ARSR"/>
    <property type="match status" value="1"/>
</dbReference>
<sequence length="242" mass="27470">MGTYYQFCPVSKALEVLDERWTLLIVRELLMGSRHFNDIRRGVPRMSPALLVKRLQRLERVGVVERFPDGNKVIYRLTPAGKDLQQIVDGLGDWSLRWLPELGDEDLDPHLLFWDMRRQVSRSSLPPGRTVVHVVLDDVEPKTQRWWLIMTADDADVCDFDPGHPVAVTVETTLRCLTHLWRGELSWRDAVRAGDLSATGSRAAVRAIPRWLNVRATPTDPRPEFSVVGRLAADLHPDAGPA</sequence>
<dbReference type="OrthoDB" id="9792527at2"/>
<dbReference type="AlphaFoldDB" id="A0A1H3L3C2"/>
<dbReference type="EMBL" id="FNQB01000001">
    <property type="protein sequence ID" value="SDY58932.1"/>
    <property type="molecule type" value="Genomic_DNA"/>
</dbReference>
<keyword evidence="2" id="KW-0238">DNA-binding</keyword>
<evidence type="ECO:0000313" key="5">
    <source>
        <dbReference type="EMBL" id="SDY58932.1"/>
    </source>
</evidence>
<accession>A0A1H3L3C2</accession>
<dbReference type="InterPro" id="IPR036527">
    <property type="entry name" value="SCP2_sterol-bd_dom_sf"/>
</dbReference>
<keyword evidence="3" id="KW-0804">Transcription</keyword>
<dbReference type="InterPro" id="IPR036388">
    <property type="entry name" value="WH-like_DNA-bd_sf"/>
</dbReference>
<keyword evidence="6" id="KW-1185">Reference proteome</keyword>
<reference evidence="6" key="1">
    <citation type="submission" date="2016-10" db="EMBL/GenBank/DDBJ databases">
        <authorList>
            <person name="Varghese N."/>
            <person name="Submissions S."/>
        </authorList>
    </citation>
    <scope>NUCLEOTIDE SEQUENCE [LARGE SCALE GENOMIC DNA]</scope>
    <source>
        <strain evidence="6">DSM 44718</strain>
    </source>
</reference>
<dbReference type="STRING" id="137265.SAMN05421684_0509"/>
<proteinExistence type="predicted"/>
<name>A0A1H3L3C2_9ACTN</name>
<protein>
    <submittedName>
        <fullName evidence="5">Transcriptional regulator, HxlR family</fullName>
    </submittedName>
</protein>
<dbReference type="Pfam" id="PF01638">
    <property type="entry name" value="HxlR"/>
    <property type="match status" value="1"/>
</dbReference>
<evidence type="ECO:0000256" key="1">
    <source>
        <dbReference type="ARBA" id="ARBA00023015"/>
    </source>
</evidence>
<dbReference type="SMART" id="SM00418">
    <property type="entry name" value="HTH_ARSR"/>
    <property type="match status" value="1"/>
</dbReference>
<dbReference type="GO" id="GO:0003700">
    <property type="term" value="F:DNA-binding transcription factor activity"/>
    <property type="evidence" value="ECO:0007669"/>
    <property type="project" value="InterPro"/>
</dbReference>
<dbReference type="SUPFAM" id="SSF46785">
    <property type="entry name" value="Winged helix' DNA-binding domain"/>
    <property type="match status" value="1"/>
</dbReference>
<evidence type="ECO:0000256" key="3">
    <source>
        <dbReference type="ARBA" id="ARBA00023163"/>
    </source>
</evidence>
<organism evidence="5 6">
    <name type="scientific">Asanoa ishikariensis</name>
    <dbReference type="NCBI Taxonomy" id="137265"/>
    <lineage>
        <taxon>Bacteria</taxon>
        <taxon>Bacillati</taxon>
        <taxon>Actinomycetota</taxon>
        <taxon>Actinomycetes</taxon>
        <taxon>Micromonosporales</taxon>
        <taxon>Micromonosporaceae</taxon>
        <taxon>Asanoa</taxon>
    </lineage>
</organism>
<dbReference type="InterPro" id="IPR001845">
    <property type="entry name" value="HTH_ArsR_DNA-bd_dom"/>
</dbReference>
<dbReference type="Proteomes" id="UP000199632">
    <property type="component" value="Unassembled WGS sequence"/>
</dbReference>